<evidence type="ECO:0000313" key="4">
    <source>
        <dbReference type="Proteomes" id="UP001058003"/>
    </source>
</evidence>
<accession>A0A9Q9MCF5</accession>
<keyword evidence="2" id="KW-0472">Membrane</keyword>
<evidence type="ECO:0000256" key="2">
    <source>
        <dbReference type="SAM" id="Phobius"/>
    </source>
</evidence>
<dbReference type="AlphaFoldDB" id="A0A9Q9MCF5"/>
<dbReference type="Proteomes" id="UP001058003">
    <property type="component" value="Chromosome"/>
</dbReference>
<dbReference type="RefSeq" id="WP_156089357.1">
    <property type="nucleotide sequence ID" value="NZ_CP073767.1"/>
</dbReference>
<keyword evidence="2" id="KW-1133">Transmembrane helix</keyword>
<organism evidence="3 4">
    <name type="scientific">Dactylosporangium aurantiacum</name>
    <dbReference type="NCBI Taxonomy" id="35754"/>
    <lineage>
        <taxon>Bacteria</taxon>
        <taxon>Bacillati</taxon>
        <taxon>Actinomycetota</taxon>
        <taxon>Actinomycetes</taxon>
        <taxon>Micromonosporales</taxon>
        <taxon>Micromonosporaceae</taxon>
        <taxon>Dactylosporangium</taxon>
    </lineage>
</organism>
<proteinExistence type="predicted"/>
<dbReference type="EMBL" id="CP073767">
    <property type="protein sequence ID" value="UWZ50874.1"/>
    <property type="molecule type" value="Genomic_DNA"/>
</dbReference>
<dbReference type="KEGG" id="daur:Daura_29180"/>
<evidence type="ECO:0000256" key="1">
    <source>
        <dbReference type="SAM" id="MobiDB-lite"/>
    </source>
</evidence>
<protein>
    <submittedName>
        <fullName evidence="3">Uncharacterized protein</fullName>
    </submittedName>
</protein>
<sequence length="77" mass="8240">MPSLISVPWIAVVALAIPSVAKLVIIMVVLRNTKPSERPAILRALAGIVRPTVGMGRSRGIRDEDETAKSDNRPPNG</sequence>
<feature type="compositionally biased region" description="Basic and acidic residues" evidence="1">
    <location>
        <begin position="67"/>
        <end position="77"/>
    </location>
</feature>
<name>A0A9Q9MCF5_9ACTN</name>
<feature type="region of interest" description="Disordered" evidence="1">
    <location>
        <begin position="56"/>
        <end position="77"/>
    </location>
</feature>
<keyword evidence="2" id="KW-0812">Transmembrane</keyword>
<gene>
    <name evidence="3" type="ORF">Daura_29180</name>
</gene>
<feature type="transmembrane region" description="Helical" evidence="2">
    <location>
        <begin position="6"/>
        <end position="30"/>
    </location>
</feature>
<evidence type="ECO:0000313" key="3">
    <source>
        <dbReference type="EMBL" id="UWZ50874.1"/>
    </source>
</evidence>
<reference evidence="3" key="1">
    <citation type="submission" date="2021-04" db="EMBL/GenBank/DDBJ databases">
        <title>Dactylosporangium aurantiacum NRRL B-8018 full assembly.</title>
        <authorList>
            <person name="Hartkoorn R.C."/>
            <person name="Beaudoing E."/>
            <person name="Hot D."/>
        </authorList>
    </citation>
    <scope>NUCLEOTIDE SEQUENCE</scope>
    <source>
        <strain evidence="3">NRRL B-8018</strain>
    </source>
</reference>
<keyword evidence="4" id="KW-1185">Reference proteome</keyword>